<dbReference type="PIRSF" id="PIRSF000193">
    <property type="entry name" value="Pyrrol-5-carb_rd"/>
    <property type="match status" value="1"/>
</dbReference>
<keyword evidence="4" id="KW-0963">Cytoplasm</keyword>
<evidence type="ECO:0000256" key="6">
    <source>
        <dbReference type="RuleBase" id="RU003903"/>
    </source>
</evidence>
<feature type="domain" description="Pyrroline-5-carboxylate reductase catalytic N-terminal" evidence="7">
    <location>
        <begin position="12"/>
        <end position="106"/>
    </location>
</feature>
<comment type="caution">
    <text evidence="9">The sequence shown here is derived from an EMBL/GenBank/DDBJ whole genome shotgun (WGS) entry which is preliminary data.</text>
</comment>
<comment type="catalytic activity">
    <reaction evidence="4 6">
        <text>L-proline + NADP(+) = (S)-1-pyrroline-5-carboxylate + NADPH + 2 H(+)</text>
        <dbReference type="Rhea" id="RHEA:14109"/>
        <dbReference type="ChEBI" id="CHEBI:15378"/>
        <dbReference type="ChEBI" id="CHEBI:17388"/>
        <dbReference type="ChEBI" id="CHEBI:57783"/>
        <dbReference type="ChEBI" id="CHEBI:58349"/>
        <dbReference type="ChEBI" id="CHEBI:60039"/>
        <dbReference type="EC" id="1.5.1.2"/>
    </reaction>
</comment>
<dbReference type="InterPro" id="IPR053790">
    <property type="entry name" value="P5CR-like_CS"/>
</dbReference>
<evidence type="ECO:0000256" key="5">
    <source>
        <dbReference type="NCBIfam" id="TIGR00112"/>
    </source>
</evidence>
<accession>A0ABW8PVR6</accession>
<dbReference type="InterPro" id="IPR008927">
    <property type="entry name" value="6-PGluconate_DH-like_C_sf"/>
</dbReference>
<dbReference type="RefSeq" id="WP_405337961.1">
    <property type="nucleotide sequence ID" value="NZ_JBANFI010000002.1"/>
</dbReference>
<keyword evidence="4 6" id="KW-0641">Proline biosynthesis</keyword>
<comment type="catalytic activity">
    <reaction evidence="4">
        <text>L-proline + NAD(+) = (S)-1-pyrroline-5-carboxylate + NADH + 2 H(+)</text>
        <dbReference type="Rhea" id="RHEA:14105"/>
        <dbReference type="ChEBI" id="CHEBI:15378"/>
        <dbReference type="ChEBI" id="CHEBI:17388"/>
        <dbReference type="ChEBI" id="CHEBI:57540"/>
        <dbReference type="ChEBI" id="CHEBI:57945"/>
        <dbReference type="ChEBI" id="CHEBI:60039"/>
        <dbReference type="EC" id="1.5.1.2"/>
    </reaction>
</comment>
<sequence length="282" mass="29173">MTNHTQASTPTLAFIGAGNMATAMIRGLVAQGYPAARIWATNLTTEPLAQLAMQTGIHTTTDNDLACQQADLVVLAVKPQMMAEVLQTLRPALEFKRPLVLSIAAGLTSATLLEWIGTDLPLVRAMPNTPALLGAGATGLYAAAAVTAEQRTWVDRIASAMGQGFWVDEEAQIDAVTAISGSGPAYYFLFTEALAAAGQALGLRADLAQALAVQTAAGAGRMLAESGDAPALLRQKVTSPGGTTAAALACFEQQGLAELVEQAAQAAAQRAQQLADELSRPC</sequence>
<dbReference type="SUPFAM" id="SSF48179">
    <property type="entry name" value="6-phosphogluconate dehydrogenase C-terminal domain-like"/>
    <property type="match status" value="1"/>
</dbReference>
<dbReference type="InterPro" id="IPR028939">
    <property type="entry name" value="P5C_Rdtase_cat_N"/>
</dbReference>
<evidence type="ECO:0000259" key="8">
    <source>
        <dbReference type="Pfam" id="PF14748"/>
    </source>
</evidence>
<evidence type="ECO:0000256" key="2">
    <source>
        <dbReference type="ARBA" id="ARBA00022857"/>
    </source>
</evidence>
<dbReference type="SUPFAM" id="SSF51735">
    <property type="entry name" value="NAD(P)-binding Rossmann-fold domains"/>
    <property type="match status" value="1"/>
</dbReference>
<dbReference type="InterPro" id="IPR036291">
    <property type="entry name" value="NAD(P)-bd_dom_sf"/>
</dbReference>
<evidence type="ECO:0000256" key="4">
    <source>
        <dbReference type="HAMAP-Rule" id="MF_01925"/>
    </source>
</evidence>
<dbReference type="InterPro" id="IPR000304">
    <property type="entry name" value="Pyrroline-COOH_reductase"/>
</dbReference>
<keyword evidence="10" id="KW-1185">Reference proteome</keyword>
<keyword evidence="4 6" id="KW-0028">Amino-acid biosynthesis</keyword>
<dbReference type="EC" id="1.5.1.2" evidence="4 5"/>
<proteinExistence type="inferred from homology"/>
<dbReference type="PANTHER" id="PTHR11645:SF0">
    <property type="entry name" value="PYRROLINE-5-CARBOXYLATE REDUCTASE 3"/>
    <property type="match status" value="1"/>
</dbReference>
<dbReference type="Gene3D" id="1.10.3730.10">
    <property type="entry name" value="ProC C-terminal domain-like"/>
    <property type="match status" value="1"/>
</dbReference>
<dbReference type="Gene3D" id="3.40.50.720">
    <property type="entry name" value="NAD(P)-binding Rossmann-like Domain"/>
    <property type="match status" value="1"/>
</dbReference>
<keyword evidence="3 4" id="KW-0560">Oxidoreductase</keyword>
<feature type="domain" description="Pyrroline-5-carboxylate reductase dimerisation" evidence="8">
    <location>
        <begin position="170"/>
        <end position="274"/>
    </location>
</feature>
<name>A0ABW8PVR6_9GAMM</name>
<dbReference type="EMBL" id="JBANFI010000002">
    <property type="protein sequence ID" value="MFK7160379.1"/>
    <property type="molecule type" value="Genomic_DNA"/>
</dbReference>
<dbReference type="GO" id="GO:0004735">
    <property type="term" value="F:pyrroline-5-carboxylate reductase activity"/>
    <property type="evidence" value="ECO:0007669"/>
    <property type="project" value="UniProtKB-EC"/>
</dbReference>
<evidence type="ECO:0000313" key="9">
    <source>
        <dbReference type="EMBL" id="MFK7160379.1"/>
    </source>
</evidence>
<dbReference type="HAMAP" id="MF_01925">
    <property type="entry name" value="P5C_reductase"/>
    <property type="match status" value="1"/>
</dbReference>
<comment type="similarity">
    <text evidence="1 4 6">Belongs to the pyrroline-5-carboxylate reductase family.</text>
</comment>
<dbReference type="PROSITE" id="PS00521">
    <property type="entry name" value="P5CR"/>
    <property type="match status" value="1"/>
</dbReference>
<evidence type="ECO:0000256" key="3">
    <source>
        <dbReference type="ARBA" id="ARBA00023002"/>
    </source>
</evidence>
<gene>
    <name evidence="4 9" type="primary">proC</name>
    <name evidence="9" type="ORF">V6U78_04930</name>
</gene>
<comment type="pathway">
    <text evidence="4 6">Amino-acid biosynthesis; L-proline biosynthesis; L-proline from L-glutamate 5-semialdehyde: step 1/1.</text>
</comment>
<evidence type="ECO:0000256" key="1">
    <source>
        <dbReference type="ARBA" id="ARBA00005525"/>
    </source>
</evidence>
<dbReference type="Pfam" id="PF14748">
    <property type="entry name" value="P5CR_dimer"/>
    <property type="match status" value="1"/>
</dbReference>
<dbReference type="InterPro" id="IPR029036">
    <property type="entry name" value="P5CR_dimer"/>
</dbReference>
<dbReference type="Proteomes" id="UP001621714">
    <property type="component" value="Unassembled WGS sequence"/>
</dbReference>
<keyword evidence="2 4" id="KW-0521">NADP</keyword>
<evidence type="ECO:0000313" key="10">
    <source>
        <dbReference type="Proteomes" id="UP001621714"/>
    </source>
</evidence>
<organism evidence="9 10">
    <name type="scientific">Marinospirillum alkalitolerans</name>
    <dbReference type="NCBI Taxonomy" id="3123374"/>
    <lineage>
        <taxon>Bacteria</taxon>
        <taxon>Pseudomonadati</taxon>
        <taxon>Pseudomonadota</taxon>
        <taxon>Gammaproteobacteria</taxon>
        <taxon>Oceanospirillales</taxon>
        <taxon>Oceanospirillaceae</taxon>
        <taxon>Marinospirillum</taxon>
    </lineage>
</organism>
<reference evidence="9 10" key="1">
    <citation type="submission" date="2024-02" db="EMBL/GenBank/DDBJ databases">
        <title>Marinospirillum sp. MEB 164 isolated from Lonar lake sediment.</title>
        <authorList>
            <person name="Joshi A."/>
            <person name="Thite S."/>
        </authorList>
    </citation>
    <scope>NUCLEOTIDE SEQUENCE [LARGE SCALE GENOMIC DNA]</scope>
    <source>
        <strain evidence="9 10">MEB164</strain>
    </source>
</reference>
<dbReference type="Pfam" id="PF03807">
    <property type="entry name" value="F420_oxidored"/>
    <property type="match status" value="1"/>
</dbReference>
<dbReference type="PANTHER" id="PTHR11645">
    <property type="entry name" value="PYRROLINE-5-CARBOXYLATE REDUCTASE"/>
    <property type="match status" value="1"/>
</dbReference>
<dbReference type="NCBIfam" id="TIGR00112">
    <property type="entry name" value="proC"/>
    <property type="match status" value="1"/>
</dbReference>
<evidence type="ECO:0000259" key="7">
    <source>
        <dbReference type="Pfam" id="PF03807"/>
    </source>
</evidence>
<protein>
    <recommendedName>
        <fullName evidence="4 5">Pyrroline-5-carboxylate reductase</fullName>
        <shortName evidence="4">P5C reductase</shortName>
        <shortName evidence="4">P5CR</shortName>
        <ecNumber evidence="4 5">1.5.1.2</ecNumber>
    </recommendedName>
    <alternativeName>
        <fullName evidence="4">PCA reductase</fullName>
    </alternativeName>
</protein>
<comment type="subcellular location">
    <subcellularLocation>
        <location evidence="4">Cytoplasm</location>
    </subcellularLocation>
</comment>
<comment type="function">
    <text evidence="4">Catalyzes the reduction of 1-pyrroline-5-carboxylate (PCA) to L-proline.</text>
</comment>